<keyword evidence="8" id="KW-0800">Toxin</keyword>
<dbReference type="PANTHER" id="PTHR33653:SF1">
    <property type="entry name" value="RIBONUCLEASE VAPC2"/>
    <property type="match status" value="1"/>
</dbReference>
<evidence type="ECO:0000256" key="5">
    <source>
        <dbReference type="ARBA" id="ARBA00022801"/>
    </source>
</evidence>
<evidence type="ECO:0000313" key="11">
    <source>
        <dbReference type="Proteomes" id="UP000253250"/>
    </source>
</evidence>
<dbReference type="GO" id="GO:0016787">
    <property type="term" value="F:hydrolase activity"/>
    <property type="evidence" value="ECO:0007669"/>
    <property type="project" value="UniProtKB-KW"/>
</dbReference>
<feature type="binding site" evidence="8">
    <location>
        <position position="102"/>
    </location>
    <ligand>
        <name>Mg(2+)</name>
        <dbReference type="ChEBI" id="CHEBI:18420"/>
    </ligand>
</feature>
<evidence type="ECO:0000256" key="1">
    <source>
        <dbReference type="ARBA" id="ARBA00001946"/>
    </source>
</evidence>
<comment type="function">
    <text evidence="8">Toxic component of a toxin-antitoxin (TA) system. An RNase.</text>
</comment>
<evidence type="ECO:0000256" key="2">
    <source>
        <dbReference type="ARBA" id="ARBA00022649"/>
    </source>
</evidence>
<keyword evidence="4 8" id="KW-0479">Metal-binding</keyword>
<reference evidence="10 11" key="1">
    <citation type="submission" date="2018-02" db="EMBL/GenBank/DDBJ databases">
        <title>Insights into the biology of acidophilic members of the Acidiferrobacteraceae family derived from comparative genomic analyses.</title>
        <authorList>
            <person name="Issotta F."/>
            <person name="Thyssen C."/>
            <person name="Mena C."/>
            <person name="Moya A."/>
            <person name="Bellenberg S."/>
            <person name="Sproer C."/>
            <person name="Covarrubias P.C."/>
            <person name="Sand W."/>
            <person name="Quatrini R."/>
            <person name="Vera M."/>
        </authorList>
    </citation>
    <scope>NUCLEOTIDE SEQUENCE [LARGE SCALE GENOMIC DNA]</scope>
    <source>
        <strain evidence="11">m-1</strain>
    </source>
</reference>
<proteinExistence type="inferred from homology"/>
<dbReference type="InterPro" id="IPR029060">
    <property type="entry name" value="PIN-like_dom_sf"/>
</dbReference>
<dbReference type="InterPro" id="IPR002716">
    <property type="entry name" value="PIN_dom"/>
</dbReference>
<dbReference type="EMBL" id="PSYR01000001">
    <property type="protein sequence ID" value="RCN59075.1"/>
    <property type="molecule type" value="Genomic_DNA"/>
</dbReference>
<dbReference type="OrthoDB" id="9804823at2"/>
<dbReference type="CDD" id="cd18746">
    <property type="entry name" value="PIN_VapC4-5_FitB-like"/>
    <property type="match status" value="1"/>
</dbReference>
<evidence type="ECO:0000256" key="3">
    <source>
        <dbReference type="ARBA" id="ARBA00022722"/>
    </source>
</evidence>
<dbReference type="HAMAP" id="MF_00265">
    <property type="entry name" value="VapC_Nob1"/>
    <property type="match status" value="1"/>
</dbReference>
<dbReference type="InterPro" id="IPR050556">
    <property type="entry name" value="Type_II_TA_system_RNase"/>
</dbReference>
<keyword evidence="6 8" id="KW-0460">Magnesium</keyword>
<evidence type="ECO:0000256" key="6">
    <source>
        <dbReference type="ARBA" id="ARBA00022842"/>
    </source>
</evidence>
<dbReference type="GO" id="GO:0004540">
    <property type="term" value="F:RNA nuclease activity"/>
    <property type="evidence" value="ECO:0007669"/>
    <property type="project" value="InterPro"/>
</dbReference>
<dbReference type="Proteomes" id="UP000253250">
    <property type="component" value="Unassembled WGS sequence"/>
</dbReference>
<dbReference type="GO" id="GO:0090729">
    <property type="term" value="F:toxin activity"/>
    <property type="evidence" value="ECO:0007669"/>
    <property type="project" value="UniProtKB-KW"/>
</dbReference>
<keyword evidence="11" id="KW-1185">Reference proteome</keyword>
<keyword evidence="2 8" id="KW-1277">Toxin-antitoxin system</keyword>
<dbReference type="GO" id="GO:0000287">
    <property type="term" value="F:magnesium ion binding"/>
    <property type="evidence" value="ECO:0007669"/>
    <property type="project" value="UniProtKB-UniRule"/>
</dbReference>
<feature type="domain" description="PIN" evidence="9">
    <location>
        <begin position="3"/>
        <end position="122"/>
    </location>
</feature>
<accession>A0A368HM17</accession>
<organism evidence="10 11">
    <name type="scientific">Acidiferrobacter thiooxydans</name>
    <dbReference type="NCBI Taxonomy" id="163359"/>
    <lineage>
        <taxon>Bacteria</taxon>
        <taxon>Pseudomonadati</taxon>
        <taxon>Pseudomonadota</taxon>
        <taxon>Gammaproteobacteria</taxon>
        <taxon>Acidiferrobacterales</taxon>
        <taxon>Acidiferrobacteraceae</taxon>
        <taxon>Acidiferrobacter</taxon>
    </lineage>
</organism>
<dbReference type="Gene3D" id="3.40.50.1010">
    <property type="entry name" value="5'-nuclease"/>
    <property type="match status" value="1"/>
</dbReference>
<gene>
    <name evidence="8" type="primary">vapC</name>
    <name evidence="10" type="ORF">C4900_04900</name>
</gene>
<evidence type="ECO:0000256" key="4">
    <source>
        <dbReference type="ARBA" id="ARBA00022723"/>
    </source>
</evidence>
<dbReference type="PANTHER" id="PTHR33653">
    <property type="entry name" value="RIBONUCLEASE VAPC2"/>
    <property type="match status" value="1"/>
</dbReference>
<sequence>MAYLLDTNIISELQKGARATSSAQDWFAQASYGDLFLSVLIIGELQQGIARLRRRDAPQTSRLAEKLRTLESTFQDRILPITTPIAKRWAENNVPNPLPLVDGLLAATAQEHGLILVTRNTRDVAPSGVATLNPFEKVT</sequence>
<keyword evidence="5 8" id="KW-0378">Hydrolase</keyword>
<feature type="binding site" evidence="8">
    <location>
        <position position="6"/>
    </location>
    <ligand>
        <name>Mg(2+)</name>
        <dbReference type="ChEBI" id="CHEBI:18420"/>
    </ligand>
</feature>
<evidence type="ECO:0000256" key="8">
    <source>
        <dbReference type="HAMAP-Rule" id="MF_00265"/>
    </source>
</evidence>
<dbReference type="RefSeq" id="WP_114282447.1">
    <property type="nucleotide sequence ID" value="NZ_PSYR01000001.1"/>
</dbReference>
<evidence type="ECO:0000259" key="9">
    <source>
        <dbReference type="Pfam" id="PF01850"/>
    </source>
</evidence>
<protein>
    <recommendedName>
        <fullName evidence="8">Ribonuclease VapC</fullName>
        <shortName evidence="8">RNase VapC</shortName>
        <ecNumber evidence="8">3.1.-.-</ecNumber>
    </recommendedName>
    <alternativeName>
        <fullName evidence="8">Toxin VapC</fullName>
    </alternativeName>
</protein>
<comment type="cofactor">
    <cofactor evidence="1 8">
        <name>Mg(2+)</name>
        <dbReference type="ChEBI" id="CHEBI:18420"/>
    </cofactor>
</comment>
<dbReference type="SUPFAM" id="SSF88723">
    <property type="entry name" value="PIN domain-like"/>
    <property type="match status" value="1"/>
</dbReference>
<keyword evidence="3 8" id="KW-0540">Nuclease</keyword>
<name>A0A368HM17_9GAMM</name>
<dbReference type="InterPro" id="IPR022907">
    <property type="entry name" value="VapC_family"/>
</dbReference>
<dbReference type="EC" id="3.1.-.-" evidence="8"/>
<dbReference type="AlphaFoldDB" id="A0A368HM17"/>
<evidence type="ECO:0000313" key="10">
    <source>
        <dbReference type="EMBL" id="RCN59075.1"/>
    </source>
</evidence>
<evidence type="ECO:0000256" key="7">
    <source>
        <dbReference type="ARBA" id="ARBA00038093"/>
    </source>
</evidence>
<comment type="caution">
    <text evidence="10">The sequence shown here is derived from an EMBL/GenBank/DDBJ whole genome shotgun (WGS) entry which is preliminary data.</text>
</comment>
<dbReference type="Pfam" id="PF01850">
    <property type="entry name" value="PIN"/>
    <property type="match status" value="1"/>
</dbReference>
<comment type="similarity">
    <text evidence="7 8">Belongs to the PINc/VapC protein family.</text>
</comment>